<protein>
    <recommendedName>
        <fullName evidence="3">M23ase beta-sheet core domain-containing protein</fullName>
    </recommendedName>
</protein>
<keyword evidence="2" id="KW-0812">Transmembrane</keyword>
<reference evidence="4" key="1">
    <citation type="journal article" date="2014" name="Int. J. Syst. Evol. Microbiol.">
        <title>Complete genome sequence of Corynebacterium casei LMG S-19264T (=DSM 44701T), isolated from a smear-ripened cheese.</title>
        <authorList>
            <consortium name="US DOE Joint Genome Institute (JGI-PGF)"/>
            <person name="Walter F."/>
            <person name="Albersmeier A."/>
            <person name="Kalinowski J."/>
            <person name="Ruckert C."/>
        </authorList>
    </citation>
    <scope>NUCLEOTIDE SEQUENCE</scope>
    <source>
        <strain evidence="4">CGMCC 1.15454</strain>
    </source>
</reference>
<dbReference type="AlphaFoldDB" id="A0A9W5TU77"/>
<dbReference type="InterPro" id="IPR011055">
    <property type="entry name" value="Dup_hybrid_motif"/>
</dbReference>
<dbReference type="CDD" id="cd12797">
    <property type="entry name" value="M23_peptidase"/>
    <property type="match status" value="1"/>
</dbReference>
<dbReference type="EMBL" id="BMJD01000001">
    <property type="protein sequence ID" value="GGB28265.1"/>
    <property type="molecule type" value="Genomic_DNA"/>
</dbReference>
<dbReference type="Proteomes" id="UP000621492">
    <property type="component" value="Unassembled WGS sequence"/>
</dbReference>
<evidence type="ECO:0000256" key="1">
    <source>
        <dbReference type="SAM" id="MobiDB-lite"/>
    </source>
</evidence>
<dbReference type="Pfam" id="PF01551">
    <property type="entry name" value="Peptidase_M23"/>
    <property type="match status" value="1"/>
</dbReference>
<sequence length="257" mass="28782">MDKGVKQVRKSIAQRKNQRFLNTKELPRQNLHPNLPQEEEKHGYFPAFPDDTGQSNDPNRGRLISGMMLKGVLSVILFFGAAFLFQTNAEIFRKPAELATTALTKEFPFARVNQWYQETFGSPLAFAPKDKQKTRHDQALALPVNGKLAESFQANGSGIMIAPQDTADVFVLRDGVVIFAGNDRETDKTVVVQHADGSTSTYGYLDSINVHLYQYVEGNQRLGEFVPDEANKTVFFAIEKDNKYVDPVQVIKVDDGP</sequence>
<evidence type="ECO:0000313" key="5">
    <source>
        <dbReference type="Proteomes" id="UP000621492"/>
    </source>
</evidence>
<dbReference type="Gene3D" id="2.70.70.10">
    <property type="entry name" value="Glucose Permease (Domain IIA)"/>
    <property type="match status" value="1"/>
</dbReference>
<keyword evidence="2" id="KW-1133">Transmembrane helix</keyword>
<dbReference type="SUPFAM" id="SSF51261">
    <property type="entry name" value="Duplicated hybrid motif"/>
    <property type="match status" value="1"/>
</dbReference>
<evidence type="ECO:0000259" key="3">
    <source>
        <dbReference type="Pfam" id="PF01551"/>
    </source>
</evidence>
<evidence type="ECO:0000313" key="4">
    <source>
        <dbReference type="EMBL" id="GGB28265.1"/>
    </source>
</evidence>
<dbReference type="PANTHER" id="PTHR21666:SF274">
    <property type="entry name" value="STAGE IV SPORULATION PROTEIN FA"/>
    <property type="match status" value="1"/>
</dbReference>
<name>A0A9W5TU77_9BACI</name>
<keyword evidence="2" id="KW-0472">Membrane</keyword>
<dbReference type="GO" id="GO:0004222">
    <property type="term" value="F:metalloendopeptidase activity"/>
    <property type="evidence" value="ECO:0007669"/>
    <property type="project" value="TreeGrafter"/>
</dbReference>
<dbReference type="PANTHER" id="PTHR21666">
    <property type="entry name" value="PEPTIDASE-RELATED"/>
    <property type="match status" value="1"/>
</dbReference>
<keyword evidence="5" id="KW-1185">Reference proteome</keyword>
<evidence type="ECO:0000256" key="2">
    <source>
        <dbReference type="SAM" id="Phobius"/>
    </source>
</evidence>
<comment type="caution">
    <text evidence="4">The sequence shown here is derived from an EMBL/GenBank/DDBJ whole genome shotgun (WGS) entry which is preliminary data.</text>
</comment>
<feature type="domain" description="M23ase beta-sheet core" evidence="3">
    <location>
        <begin position="157"/>
        <end position="247"/>
    </location>
</feature>
<feature type="region of interest" description="Disordered" evidence="1">
    <location>
        <begin position="16"/>
        <end position="59"/>
    </location>
</feature>
<proteinExistence type="predicted"/>
<gene>
    <name evidence="4" type="ORF">GCM10011409_02020</name>
</gene>
<reference evidence="4" key="2">
    <citation type="submission" date="2020-09" db="EMBL/GenBank/DDBJ databases">
        <authorList>
            <person name="Sun Q."/>
            <person name="Zhou Y."/>
        </authorList>
    </citation>
    <scope>NUCLEOTIDE SEQUENCE</scope>
    <source>
        <strain evidence="4">CGMCC 1.15454</strain>
    </source>
</reference>
<accession>A0A9W5TU77</accession>
<organism evidence="4 5">
    <name type="scientific">Lentibacillus populi</name>
    <dbReference type="NCBI Taxonomy" id="1827502"/>
    <lineage>
        <taxon>Bacteria</taxon>
        <taxon>Bacillati</taxon>
        <taxon>Bacillota</taxon>
        <taxon>Bacilli</taxon>
        <taxon>Bacillales</taxon>
        <taxon>Bacillaceae</taxon>
        <taxon>Lentibacillus</taxon>
    </lineage>
</organism>
<feature type="transmembrane region" description="Helical" evidence="2">
    <location>
        <begin position="67"/>
        <end position="85"/>
    </location>
</feature>
<dbReference type="RefSeq" id="WP_088050768.1">
    <property type="nucleotide sequence ID" value="NZ_BMJD01000001.1"/>
</dbReference>
<dbReference type="InterPro" id="IPR050570">
    <property type="entry name" value="Cell_wall_metabolism_enzyme"/>
</dbReference>
<dbReference type="InterPro" id="IPR016047">
    <property type="entry name" value="M23ase_b-sheet_dom"/>
</dbReference>